<dbReference type="SUPFAM" id="SSF54060">
    <property type="entry name" value="His-Me finger endonucleases"/>
    <property type="match status" value="1"/>
</dbReference>
<organism evidence="2">
    <name type="scientific">marine sediment metagenome</name>
    <dbReference type="NCBI Taxonomy" id="412755"/>
    <lineage>
        <taxon>unclassified sequences</taxon>
        <taxon>metagenomes</taxon>
        <taxon>ecological metagenomes</taxon>
    </lineage>
</organism>
<dbReference type="InterPro" id="IPR016177">
    <property type="entry name" value="DNA-bd_dom_sf"/>
</dbReference>
<proteinExistence type="predicted"/>
<gene>
    <name evidence="2" type="ORF">LCGC14_0615380</name>
</gene>
<dbReference type="GO" id="GO:0003677">
    <property type="term" value="F:DNA binding"/>
    <property type="evidence" value="ECO:0007669"/>
    <property type="project" value="InterPro"/>
</dbReference>
<dbReference type="InterPro" id="IPR044925">
    <property type="entry name" value="His-Me_finger_sf"/>
</dbReference>
<dbReference type="EMBL" id="LAZR01001030">
    <property type="protein sequence ID" value="KKN52188.1"/>
    <property type="molecule type" value="Genomic_DNA"/>
</dbReference>
<dbReference type="AlphaFoldDB" id="A0A0F9UEY5"/>
<dbReference type="SUPFAM" id="SSF54171">
    <property type="entry name" value="DNA-binding domain"/>
    <property type="match status" value="1"/>
</dbReference>
<dbReference type="InterPro" id="IPR003615">
    <property type="entry name" value="HNH_nuc"/>
</dbReference>
<feature type="domain" description="HNH nuclease" evidence="1">
    <location>
        <begin position="58"/>
        <end position="87"/>
    </location>
</feature>
<name>A0A0F9UEY5_9ZZZZ</name>
<dbReference type="Pfam" id="PF13392">
    <property type="entry name" value="HNH_3"/>
    <property type="match status" value="1"/>
</dbReference>
<dbReference type="Gene3D" id="3.90.75.20">
    <property type="match status" value="1"/>
</dbReference>
<protein>
    <recommendedName>
        <fullName evidence="1">HNH nuclease domain-containing protein</fullName>
    </recommendedName>
</protein>
<comment type="caution">
    <text evidence="2">The sequence shown here is derived from an EMBL/GenBank/DDBJ whole genome shotgun (WGS) entry which is preliminary data.</text>
</comment>
<accession>A0A0F9UEY5</accession>
<sequence>MKYINLVKGNRTKVDNEDYERLKHYTWYWNKPGYARRYIKYSGGRKTIYLHREIMNTPEGLITDHINRDKLDNRKSNLRIVSYSENGFNRKPDTNNGSGYLGVGWNKAMEKWRVQIEVLGTCVHVGFFDDPKVASEAYRSRKKRWWL</sequence>
<reference evidence="2" key="1">
    <citation type="journal article" date="2015" name="Nature">
        <title>Complex archaea that bridge the gap between prokaryotes and eukaryotes.</title>
        <authorList>
            <person name="Spang A."/>
            <person name="Saw J.H."/>
            <person name="Jorgensen S.L."/>
            <person name="Zaremba-Niedzwiedzka K."/>
            <person name="Martijn J."/>
            <person name="Lind A.E."/>
            <person name="van Eijk R."/>
            <person name="Schleper C."/>
            <person name="Guy L."/>
            <person name="Ettema T.J."/>
        </authorList>
    </citation>
    <scope>NUCLEOTIDE SEQUENCE</scope>
</reference>
<evidence type="ECO:0000259" key="1">
    <source>
        <dbReference type="Pfam" id="PF13392"/>
    </source>
</evidence>
<evidence type="ECO:0000313" key="2">
    <source>
        <dbReference type="EMBL" id="KKN52188.1"/>
    </source>
</evidence>